<evidence type="ECO:0000313" key="1">
    <source>
        <dbReference type="Proteomes" id="UP000887579"/>
    </source>
</evidence>
<reference evidence="2" key="1">
    <citation type="submission" date="2022-11" db="UniProtKB">
        <authorList>
            <consortium name="WormBaseParasite"/>
        </authorList>
    </citation>
    <scope>IDENTIFICATION</scope>
</reference>
<dbReference type="Proteomes" id="UP000887579">
    <property type="component" value="Unplaced"/>
</dbReference>
<evidence type="ECO:0000313" key="2">
    <source>
        <dbReference type="WBParaSite" id="ES5_v2.g25628.t1"/>
    </source>
</evidence>
<proteinExistence type="predicted"/>
<sequence length="203" mass="22905">MRFTSKNNHGVQTTVSDAIRTLTYDKTGEADYALESAGGNVLTTRGTQNYHIPSHRESLSGIISLWYRSNDPGIVIRRKSQNVIPGECWAFDGSHGNLIIELARPIKVTSITYEHVPRELLASGNTDSAPKMFKIYSLKEKDDPIKFLIGEYTFDAEKGEPLQRFFAQRYDPRGTRITAFEIASNYGSPFTCIYRLRVHGKPL</sequence>
<protein>
    <submittedName>
        <fullName evidence="2">SUN domain-containing protein</fullName>
    </submittedName>
</protein>
<name>A0AC34G7J8_9BILA</name>
<organism evidence="1 2">
    <name type="scientific">Panagrolaimus sp. ES5</name>
    <dbReference type="NCBI Taxonomy" id="591445"/>
    <lineage>
        <taxon>Eukaryota</taxon>
        <taxon>Metazoa</taxon>
        <taxon>Ecdysozoa</taxon>
        <taxon>Nematoda</taxon>
        <taxon>Chromadorea</taxon>
        <taxon>Rhabditida</taxon>
        <taxon>Tylenchina</taxon>
        <taxon>Panagrolaimomorpha</taxon>
        <taxon>Panagrolaimoidea</taxon>
        <taxon>Panagrolaimidae</taxon>
        <taxon>Panagrolaimus</taxon>
    </lineage>
</organism>
<accession>A0AC34G7J8</accession>
<dbReference type="WBParaSite" id="ES5_v2.g25628.t1">
    <property type="protein sequence ID" value="ES5_v2.g25628.t1"/>
    <property type="gene ID" value="ES5_v2.g25628"/>
</dbReference>